<name>A0ACC0GAL0_9ERIC</name>
<evidence type="ECO:0000313" key="1">
    <source>
        <dbReference type="EMBL" id="KAI7997874.1"/>
    </source>
</evidence>
<sequence>MDRSALSRSSLQAPVRLDRAAGGLGGSGLPSRHFRLVGDFGPGSFGRERTSKQKRKGVKLSLKSSKHKSASAEGEASGSKSDKKKGACKKTLKRDNKEKELGIGSSEDDATGVEESLLRKNSILHSLKWDRIILDEVTSIYSIRTPFILSCFSLGTLQVELYVSS</sequence>
<proteinExistence type="predicted"/>
<keyword evidence="2" id="KW-1185">Reference proteome</keyword>
<dbReference type="Proteomes" id="UP001060215">
    <property type="component" value="Chromosome 10"/>
</dbReference>
<dbReference type="EMBL" id="CM045767">
    <property type="protein sequence ID" value="KAI7997874.1"/>
    <property type="molecule type" value="Genomic_DNA"/>
</dbReference>
<accession>A0ACC0GAL0</accession>
<organism evidence="1 2">
    <name type="scientific">Camellia lanceoleosa</name>
    <dbReference type="NCBI Taxonomy" id="1840588"/>
    <lineage>
        <taxon>Eukaryota</taxon>
        <taxon>Viridiplantae</taxon>
        <taxon>Streptophyta</taxon>
        <taxon>Embryophyta</taxon>
        <taxon>Tracheophyta</taxon>
        <taxon>Spermatophyta</taxon>
        <taxon>Magnoliopsida</taxon>
        <taxon>eudicotyledons</taxon>
        <taxon>Gunneridae</taxon>
        <taxon>Pentapetalae</taxon>
        <taxon>asterids</taxon>
        <taxon>Ericales</taxon>
        <taxon>Theaceae</taxon>
        <taxon>Camellia</taxon>
    </lineage>
</organism>
<gene>
    <name evidence="1" type="ORF">LOK49_LG10G01318</name>
</gene>
<comment type="caution">
    <text evidence="1">The sequence shown here is derived from an EMBL/GenBank/DDBJ whole genome shotgun (WGS) entry which is preliminary data.</text>
</comment>
<evidence type="ECO:0000313" key="2">
    <source>
        <dbReference type="Proteomes" id="UP001060215"/>
    </source>
</evidence>
<reference evidence="1 2" key="1">
    <citation type="journal article" date="2022" name="Plant J.">
        <title>Chromosome-level genome of Camellia lanceoleosa provides a valuable resource for understanding genome evolution and self-incompatibility.</title>
        <authorList>
            <person name="Gong W."/>
            <person name="Xiao S."/>
            <person name="Wang L."/>
            <person name="Liao Z."/>
            <person name="Chang Y."/>
            <person name="Mo W."/>
            <person name="Hu G."/>
            <person name="Li W."/>
            <person name="Zhao G."/>
            <person name="Zhu H."/>
            <person name="Hu X."/>
            <person name="Ji K."/>
            <person name="Xiang X."/>
            <person name="Song Q."/>
            <person name="Yuan D."/>
            <person name="Jin S."/>
            <person name="Zhang L."/>
        </authorList>
    </citation>
    <scope>NUCLEOTIDE SEQUENCE [LARGE SCALE GENOMIC DNA]</scope>
    <source>
        <strain evidence="1">SQ_2022a</strain>
    </source>
</reference>
<protein>
    <submittedName>
        <fullName evidence="1">Uncharacterized protein</fullName>
    </submittedName>
</protein>